<dbReference type="EMBL" id="CP151762">
    <property type="protein sequence ID" value="WZU65257.1"/>
    <property type="molecule type" value="Genomic_DNA"/>
</dbReference>
<accession>A0AAN0M9I7</accession>
<feature type="compositionally biased region" description="Polar residues" evidence="1">
    <location>
        <begin position="11"/>
        <end position="27"/>
    </location>
</feature>
<evidence type="ECO:0000313" key="2">
    <source>
        <dbReference type="EMBL" id="WZU65257.1"/>
    </source>
</evidence>
<evidence type="ECO:0000313" key="3">
    <source>
        <dbReference type="Proteomes" id="UP001451782"/>
    </source>
</evidence>
<dbReference type="AlphaFoldDB" id="A0AAN0M9I7"/>
<keyword evidence="3" id="KW-1185">Reference proteome</keyword>
<name>A0AAN0M9I7_9RHOB</name>
<feature type="region of interest" description="Disordered" evidence="1">
    <location>
        <begin position="1"/>
        <end position="37"/>
    </location>
</feature>
<dbReference type="RefSeq" id="WP_342071605.1">
    <property type="nucleotide sequence ID" value="NZ_CP151762.1"/>
</dbReference>
<dbReference type="KEGG" id="yag:AABB28_08360"/>
<sequence length="46" mass="5108">MSEYAAEWADTRQTASGTSHRQTTQIGNRPYGDAHGGSYFWTTTVL</sequence>
<dbReference type="Proteomes" id="UP001451782">
    <property type="component" value="Chromosome"/>
</dbReference>
<gene>
    <name evidence="2" type="ORF">AABB28_08360</name>
</gene>
<proteinExistence type="predicted"/>
<protein>
    <submittedName>
        <fullName evidence="2">Uncharacterized protein</fullName>
    </submittedName>
</protein>
<organism evidence="2 3">
    <name type="scientific">Yoonia algicola</name>
    <dbReference type="NCBI Taxonomy" id="3137368"/>
    <lineage>
        <taxon>Bacteria</taxon>
        <taxon>Pseudomonadati</taxon>
        <taxon>Pseudomonadota</taxon>
        <taxon>Alphaproteobacteria</taxon>
        <taxon>Rhodobacterales</taxon>
        <taxon>Paracoccaceae</taxon>
        <taxon>Yoonia</taxon>
    </lineage>
</organism>
<evidence type="ECO:0000256" key="1">
    <source>
        <dbReference type="SAM" id="MobiDB-lite"/>
    </source>
</evidence>
<reference evidence="2 3" key="1">
    <citation type="submission" date="2024-04" db="EMBL/GenBank/DDBJ databases">
        <title>Phylogenomic analyses of a clade within the roseobacter group suggest taxonomic reassignments of species of the genera Aestuariivita, Citreicella, Loktanella, Nautella, Pelagibaca, Ruegeria, Thalassobius, Thiobacimonas and Tropicibacter, and the proposal o.</title>
        <authorList>
            <person name="Jeon C.O."/>
        </authorList>
    </citation>
    <scope>NUCLEOTIDE SEQUENCE [LARGE SCALE GENOMIC DNA]</scope>
    <source>
        <strain evidence="2 3">G8-12</strain>
    </source>
</reference>